<keyword evidence="5" id="KW-0547">Nucleotide-binding</keyword>
<dbReference type="InterPro" id="IPR011009">
    <property type="entry name" value="Kinase-like_dom_sf"/>
</dbReference>
<dbReference type="PROSITE" id="PS50011">
    <property type="entry name" value="PROTEIN_KINASE_DOM"/>
    <property type="match status" value="1"/>
</dbReference>
<dbReference type="PANTHER" id="PTHR44899:SF8">
    <property type="entry name" value="NIMA-RELATED KINASE 11"/>
    <property type="match status" value="1"/>
</dbReference>
<organism evidence="11 12">
    <name type="scientific">Merluccius polli</name>
    <name type="common">Benguela hake</name>
    <name type="synonym">Merluccius cadenati</name>
    <dbReference type="NCBI Taxonomy" id="89951"/>
    <lineage>
        <taxon>Eukaryota</taxon>
        <taxon>Metazoa</taxon>
        <taxon>Chordata</taxon>
        <taxon>Craniata</taxon>
        <taxon>Vertebrata</taxon>
        <taxon>Euteleostomi</taxon>
        <taxon>Actinopterygii</taxon>
        <taxon>Neopterygii</taxon>
        <taxon>Teleostei</taxon>
        <taxon>Neoteleostei</taxon>
        <taxon>Acanthomorphata</taxon>
        <taxon>Zeiogadaria</taxon>
        <taxon>Gadariae</taxon>
        <taxon>Gadiformes</taxon>
        <taxon>Gadoidei</taxon>
        <taxon>Merlucciidae</taxon>
        <taxon>Merluccius</taxon>
    </lineage>
</organism>
<keyword evidence="7" id="KW-0067">ATP-binding</keyword>
<dbReference type="PANTHER" id="PTHR44899">
    <property type="entry name" value="CAMK FAMILY PROTEIN KINASE"/>
    <property type="match status" value="1"/>
</dbReference>
<evidence type="ECO:0000256" key="9">
    <source>
        <dbReference type="ARBA" id="ARBA00048679"/>
    </source>
</evidence>
<evidence type="ECO:0000256" key="2">
    <source>
        <dbReference type="ARBA" id="ARBA00012513"/>
    </source>
</evidence>
<dbReference type="AlphaFoldDB" id="A0AA47PBN7"/>
<evidence type="ECO:0000256" key="6">
    <source>
        <dbReference type="ARBA" id="ARBA00022777"/>
    </source>
</evidence>
<comment type="catalytic activity">
    <reaction evidence="8">
        <text>L-threonyl-[protein] + ATP = O-phospho-L-threonyl-[protein] + ADP + H(+)</text>
        <dbReference type="Rhea" id="RHEA:46608"/>
        <dbReference type="Rhea" id="RHEA-COMP:11060"/>
        <dbReference type="Rhea" id="RHEA-COMP:11605"/>
        <dbReference type="ChEBI" id="CHEBI:15378"/>
        <dbReference type="ChEBI" id="CHEBI:30013"/>
        <dbReference type="ChEBI" id="CHEBI:30616"/>
        <dbReference type="ChEBI" id="CHEBI:61977"/>
        <dbReference type="ChEBI" id="CHEBI:456216"/>
        <dbReference type="EC" id="2.7.11.1"/>
    </reaction>
</comment>
<dbReference type="EC" id="2.7.11.1" evidence="2"/>
<dbReference type="InterPro" id="IPR008271">
    <property type="entry name" value="Ser/Thr_kinase_AS"/>
</dbReference>
<reference evidence="11" key="1">
    <citation type="journal article" date="2023" name="Front. Mar. Sci.">
        <title>A new Merluccius polli reference genome to investigate the effects of global change in West African waters.</title>
        <authorList>
            <person name="Mateo J.L."/>
            <person name="Blanco-Fernandez C."/>
            <person name="Garcia-Vazquez E."/>
            <person name="Machado-Schiaffino G."/>
        </authorList>
    </citation>
    <scope>NUCLEOTIDE SEQUENCE</scope>
    <source>
        <strain evidence="11">C29</strain>
        <tissue evidence="11">Fin</tissue>
    </source>
</reference>
<evidence type="ECO:0000259" key="10">
    <source>
        <dbReference type="PROSITE" id="PS50011"/>
    </source>
</evidence>
<evidence type="ECO:0000256" key="1">
    <source>
        <dbReference type="ARBA" id="ARBA00010886"/>
    </source>
</evidence>
<keyword evidence="4" id="KW-0808">Transferase</keyword>
<protein>
    <recommendedName>
        <fullName evidence="2">non-specific serine/threonine protein kinase</fullName>
        <ecNumber evidence="2">2.7.11.1</ecNumber>
    </recommendedName>
</protein>
<dbReference type="GO" id="GO:0004674">
    <property type="term" value="F:protein serine/threonine kinase activity"/>
    <property type="evidence" value="ECO:0007669"/>
    <property type="project" value="UniProtKB-KW"/>
</dbReference>
<keyword evidence="6 11" id="KW-0418">Kinase</keyword>
<name>A0AA47PBN7_MERPO</name>
<dbReference type="Pfam" id="PF00069">
    <property type="entry name" value="Pkinase"/>
    <property type="match status" value="1"/>
</dbReference>
<comment type="caution">
    <text evidence="11">The sequence shown here is derived from an EMBL/GenBank/DDBJ whole genome shotgun (WGS) entry which is preliminary data.</text>
</comment>
<dbReference type="PROSITE" id="PS00108">
    <property type="entry name" value="PROTEIN_KINASE_ST"/>
    <property type="match status" value="1"/>
</dbReference>
<dbReference type="InterPro" id="IPR051131">
    <property type="entry name" value="NEK_Ser/Thr_kinase_NIMA"/>
</dbReference>
<feature type="domain" description="Protein kinase" evidence="10">
    <location>
        <begin position="26"/>
        <end position="284"/>
    </location>
</feature>
<dbReference type="SMART" id="SM00220">
    <property type="entry name" value="S_TKc"/>
    <property type="match status" value="1"/>
</dbReference>
<comment type="similarity">
    <text evidence="1">Belongs to the protein kinase superfamily. NEK Ser/Thr protein kinase family. NIMA subfamily.</text>
</comment>
<evidence type="ECO:0000256" key="7">
    <source>
        <dbReference type="ARBA" id="ARBA00022840"/>
    </source>
</evidence>
<evidence type="ECO:0000256" key="3">
    <source>
        <dbReference type="ARBA" id="ARBA00022527"/>
    </source>
</evidence>
<gene>
    <name evidence="11" type="primary">Nek11</name>
    <name evidence="11" type="ORF">N1851_001416</name>
</gene>
<proteinExistence type="inferred from homology"/>
<accession>A0AA47PBN7</accession>
<comment type="catalytic activity">
    <reaction evidence="9">
        <text>L-seryl-[protein] + ATP = O-phospho-L-seryl-[protein] + ADP + H(+)</text>
        <dbReference type="Rhea" id="RHEA:17989"/>
        <dbReference type="Rhea" id="RHEA-COMP:9863"/>
        <dbReference type="Rhea" id="RHEA-COMP:11604"/>
        <dbReference type="ChEBI" id="CHEBI:15378"/>
        <dbReference type="ChEBI" id="CHEBI:29999"/>
        <dbReference type="ChEBI" id="CHEBI:30616"/>
        <dbReference type="ChEBI" id="CHEBI:83421"/>
        <dbReference type="ChEBI" id="CHEBI:456216"/>
        <dbReference type="EC" id="2.7.11.1"/>
    </reaction>
</comment>
<dbReference type="GO" id="GO:0005524">
    <property type="term" value="F:ATP binding"/>
    <property type="evidence" value="ECO:0007669"/>
    <property type="project" value="UniProtKB-KW"/>
</dbReference>
<dbReference type="Gene3D" id="1.10.510.10">
    <property type="entry name" value="Transferase(Phosphotransferase) domain 1"/>
    <property type="match status" value="1"/>
</dbReference>
<evidence type="ECO:0000256" key="4">
    <source>
        <dbReference type="ARBA" id="ARBA00022679"/>
    </source>
</evidence>
<evidence type="ECO:0000313" key="12">
    <source>
        <dbReference type="Proteomes" id="UP001174136"/>
    </source>
</evidence>
<dbReference type="SUPFAM" id="SSF56112">
    <property type="entry name" value="Protein kinase-like (PK-like)"/>
    <property type="match status" value="1"/>
</dbReference>
<dbReference type="Proteomes" id="UP001174136">
    <property type="component" value="Unassembled WGS sequence"/>
</dbReference>
<sequence length="322" mass="36313">MPRFQELEADWLNHAATPDRLVAKRYGVMQRLGRGSFGCVYLVTDSRAGDGEQLKVLKEIPLGDLRPNETVQASQEAQLLSRLHHPHILRFFHSFLEHDTFCIITEYCQDKDLDYKLGEVRESGRSLSESQVVDWLVQLLLGVHYMHDRRILHRDLKAKNVFLKRNLVKIGDFGVSCLLMGSCDLATTFTGTPYYMSPEVLNHHGYNCKSDIWALGCILYEMCCLSHAFEAPSFLSVVVKIVEGPTPTLPPTFSPDLSSVMQRMLDKQSSSRPRAADVLRSSFIQKNMQLTGPAVRLTEQFSVSPDQSSLAEKHAAQIAQAM</sequence>
<keyword evidence="3" id="KW-0723">Serine/threonine-protein kinase</keyword>
<evidence type="ECO:0000313" key="11">
    <source>
        <dbReference type="EMBL" id="KAK0156035.1"/>
    </source>
</evidence>
<dbReference type="EMBL" id="JAOPHQ010000041">
    <property type="protein sequence ID" value="KAK0156035.1"/>
    <property type="molecule type" value="Genomic_DNA"/>
</dbReference>
<evidence type="ECO:0000256" key="8">
    <source>
        <dbReference type="ARBA" id="ARBA00047899"/>
    </source>
</evidence>
<evidence type="ECO:0000256" key="5">
    <source>
        <dbReference type="ARBA" id="ARBA00022741"/>
    </source>
</evidence>
<dbReference type="InterPro" id="IPR000719">
    <property type="entry name" value="Prot_kinase_dom"/>
</dbReference>
<dbReference type="Gene3D" id="3.30.200.20">
    <property type="entry name" value="Phosphorylase Kinase, domain 1"/>
    <property type="match status" value="1"/>
</dbReference>
<keyword evidence="12" id="KW-1185">Reference proteome</keyword>